<evidence type="ECO:0000313" key="2">
    <source>
        <dbReference type="EMBL" id="KAG1305406.1"/>
    </source>
</evidence>
<name>A0A9P6X5I6_RHIOR</name>
<feature type="region of interest" description="Disordered" evidence="1">
    <location>
        <begin position="88"/>
        <end position="134"/>
    </location>
</feature>
<dbReference type="EMBL" id="JAANQT010001375">
    <property type="protein sequence ID" value="KAG1305406.1"/>
    <property type="molecule type" value="Genomic_DNA"/>
</dbReference>
<gene>
    <name evidence="2" type="ORF">G6F64_008406</name>
</gene>
<reference evidence="2" key="1">
    <citation type="journal article" date="2020" name="Microb. Genom.">
        <title>Genetic diversity of clinical and environmental Mucorales isolates obtained from an investigation of mucormycosis cases among solid organ transplant recipients.</title>
        <authorList>
            <person name="Nguyen M.H."/>
            <person name="Kaul D."/>
            <person name="Muto C."/>
            <person name="Cheng S.J."/>
            <person name="Richter R.A."/>
            <person name="Bruno V.M."/>
            <person name="Liu G."/>
            <person name="Beyhan S."/>
            <person name="Sundermann A.J."/>
            <person name="Mounaud S."/>
            <person name="Pasculle A.W."/>
            <person name="Nierman W.C."/>
            <person name="Driscoll E."/>
            <person name="Cumbie R."/>
            <person name="Clancy C.J."/>
            <person name="Dupont C.L."/>
        </authorList>
    </citation>
    <scope>NUCLEOTIDE SEQUENCE</scope>
    <source>
        <strain evidence="2">GL11</strain>
    </source>
</reference>
<protein>
    <submittedName>
        <fullName evidence="2">Uncharacterized protein</fullName>
    </submittedName>
</protein>
<comment type="caution">
    <text evidence="2">The sequence shown here is derived from an EMBL/GenBank/DDBJ whole genome shotgun (WGS) entry which is preliminary data.</text>
</comment>
<organism evidence="2 3">
    <name type="scientific">Rhizopus oryzae</name>
    <name type="common">Mucormycosis agent</name>
    <name type="synonym">Rhizopus arrhizus var. delemar</name>
    <dbReference type="NCBI Taxonomy" id="64495"/>
    <lineage>
        <taxon>Eukaryota</taxon>
        <taxon>Fungi</taxon>
        <taxon>Fungi incertae sedis</taxon>
        <taxon>Mucoromycota</taxon>
        <taxon>Mucoromycotina</taxon>
        <taxon>Mucoromycetes</taxon>
        <taxon>Mucorales</taxon>
        <taxon>Mucorineae</taxon>
        <taxon>Rhizopodaceae</taxon>
        <taxon>Rhizopus</taxon>
    </lineage>
</organism>
<sequence>MSLLKKLARAFIITLEKMEASPLLEERDLLRHLLVDSLGHRLVGLLNSPEQPKAQQAVAHELECRKIAKHGLPIKREREADDEPCLARLNPRLAGPNKRRRIGNCEAEPLRQQLKRKREDDEEGRDRPSKKQKV</sequence>
<proteinExistence type="predicted"/>
<evidence type="ECO:0000256" key="1">
    <source>
        <dbReference type="SAM" id="MobiDB-lite"/>
    </source>
</evidence>
<feature type="compositionally biased region" description="Basic and acidic residues" evidence="1">
    <location>
        <begin position="124"/>
        <end position="134"/>
    </location>
</feature>
<dbReference type="AlphaFoldDB" id="A0A9P6X5I6"/>
<accession>A0A9P6X5I6</accession>
<keyword evidence="3" id="KW-1185">Reference proteome</keyword>
<dbReference type="Proteomes" id="UP000716291">
    <property type="component" value="Unassembled WGS sequence"/>
</dbReference>
<evidence type="ECO:0000313" key="3">
    <source>
        <dbReference type="Proteomes" id="UP000716291"/>
    </source>
</evidence>